<accession>A0ACD2XKB8</accession>
<proteinExistence type="predicted"/>
<comment type="caution">
    <text evidence="1">The sequence shown here is derived from an EMBL/GenBank/DDBJ whole genome shotgun (WGS) entry which is preliminary data.</text>
</comment>
<evidence type="ECO:0000313" key="2">
    <source>
        <dbReference type="Proteomes" id="UP000295366"/>
    </source>
</evidence>
<protein>
    <submittedName>
        <fullName evidence="1">PurR-regulated permease PerM</fullName>
    </submittedName>
</protein>
<name>A0ACD2XKB8_9MICO</name>
<reference evidence="1 2" key="1">
    <citation type="journal article" date="2015" name="Stand. Genomic Sci.">
        <title>Genomic Encyclopedia of Bacterial and Archaeal Type Strains, Phase III: the genomes of soil and plant-associated and newly described type strains.</title>
        <authorList>
            <person name="Whitman W.B."/>
            <person name="Woyke T."/>
            <person name="Klenk H.P."/>
            <person name="Zhou Y."/>
            <person name="Lilburn T.G."/>
            <person name="Beck B.J."/>
            <person name="De Vos P."/>
            <person name="Vandamme P."/>
            <person name="Eisen J.A."/>
            <person name="Garrity G."/>
            <person name="Hugenholtz P."/>
            <person name="Kyrpides N.C."/>
        </authorList>
    </citation>
    <scope>NUCLEOTIDE SEQUENCE [LARGE SCALE GENOMIC DNA]</scope>
    <source>
        <strain evidence="1 2">VKM Ac-2596</strain>
    </source>
</reference>
<sequence>MRGRRTGRSPGDVTPAGTTTPLGTTTTPSSDSVLDSADDVAPGMRIAAAWSWRFLAVAAVLYLVVRLVSMLPVIVVPVLIALLLTALLTPLRDRLERLHLPRPLAVLVSILAMLMALTGLVGLVIVQSRTGFNGVGARALDAVDGVEAWLRSPPLSLSDVQLGDWAQRAVSWADAQAATIASGALAVGSQVAEVFAGTLLTLFSLIFLLLDGRRIWRWILRLLPQRARPAMEHAGAAGWRTLSQFVLAQLGVAAINAVGIGIGALALQLPLVVPIAIVVFLGSFVPILGAIATGALAAVVALLFSGPVAALVMIGVVIVVHLLEGHVLQPLILGTAVKVHPLAVVLGVATGLEVAGLAGALFAVPTIATLNAAITALRTRPAGTG</sequence>
<dbReference type="Proteomes" id="UP000295366">
    <property type="component" value="Unassembled WGS sequence"/>
</dbReference>
<keyword evidence="2" id="KW-1185">Reference proteome</keyword>
<gene>
    <name evidence="1" type="ORF">EV639_10689</name>
</gene>
<organism evidence="1 2">
    <name type="scientific">Rathayibacter tanaceti</name>
    <dbReference type="NCBI Taxonomy" id="1671680"/>
    <lineage>
        <taxon>Bacteria</taxon>
        <taxon>Bacillati</taxon>
        <taxon>Actinomycetota</taxon>
        <taxon>Actinomycetes</taxon>
        <taxon>Micrococcales</taxon>
        <taxon>Microbacteriaceae</taxon>
        <taxon>Rathayibacter</taxon>
    </lineage>
</organism>
<dbReference type="EMBL" id="SLWP01000006">
    <property type="protein sequence ID" value="TCO36686.1"/>
    <property type="molecule type" value="Genomic_DNA"/>
</dbReference>
<evidence type="ECO:0000313" key="1">
    <source>
        <dbReference type="EMBL" id="TCO36686.1"/>
    </source>
</evidence>